<sequence>MDYSERVKGLPTYIFVEIEKLLIEKRKKGVDLIPLGIGDPDLATPDLIINEIIKQVKIPENQNYPTSMGEEDFREAVARWYKVRFNLNLDAKDEITNVIGGKDGVANIARAFVNPGDIVLCPNPGYPVYENGATKFCDAKPFLMPLLKNNNFLPDLEAIETEILKKAKLMYLNYPNNPTGAIAPREFLKKASDYAEDYKFLIVYDNPYSEFTFDDYIAPTLLQVDENHVEINSASKIFNITGFRCGWAAGNHDVIIGLRKVKSQIDSGCPMFIQRAVIKGLNEYNSEKKPEIVEKTVKTYEKRRDILVNGLNDIGWKTDKPQATFYIWTKIPEKYCEVSCMDFVKKLIDVGVVITPGIGFGQYGEGFVRFALTQPEERIKEALERINKLLN</sequence>
<protein>
    <recommendedName>
        <fullName evidence="4">Aminotransferase class I/classII large domain-containing protein</fullName>
    </recommendedName>
</protein>
<gene>
    <name evidence="5" type="ORF">LCGC14_0663370</name>
</gene>
<reference evidence="5" key="1">
    <citation type="journal article" date="2015" name="Nature">
        <title>Complex archaea that bridge the gap between prokaryotes and eukaryotes.</title>
        <authorList>
            <person name="Spang A."/>
            <person name="Saw J.H."/>
            <person name="Jorgensen S.L."/>
            <person name="Zaremba-Niedzwiedzka K."/>
            <person name="Martijn J."/>
            <person name="Lind A.E."/>
            <person name="van Eijk R."/>
            <person name="Schleper C."/>
            <person name="Guy L."/>
            <person name="Ettema T.J."/>
        </authorList>
    </citation>
    <scope>NUCLEOTIDE SEQUENCE</scope>
</reference>
<dbReference type="Gene3D" id="3.90.1150.10">
    <property type="entry name" value="Aspartate Aminotransferase, domain 1"/>
    <property type="match status" value="1"/>
</dbReference>
<dbReference type="AlphaFoldDB" id="A0A0F9TEA7"/>
<comment type="cofactor">
    <cofactor evidence="1">
        <name>pyridoxal 5'-phosphate</name>
        <dbReference type="ChEBI" id="CHEBI:597326"/>
    </cofactor>
</comment>
<dbReference type="SUPFAM" id="SSF53383">
    <property type="entry name" value="PLP-dependent transferases"/>
    <property type="match status" value="1"/>
</dbReference>
<dbReference type="InterPro" id="IPR050881">
    <property type="entry name" value="LL-DAP_aminotransferase"/>
</dbReference>
<accession>A0A0F9TEA7</accession>
<dbReference type="PANTHER" id="PTHR42832">
    <property type="entry name" value="AMINO ACID AMINOTRANSFERASE"/>
    <property type="match status" value="1"/>
</dbReference>
<evidence type="ECO:0000256" key="2">
    <source>
        <dbReference type="ARBA" id="ARBA00022576"/>
    </source>
</evidence>
<feature type="domain" description="Aminotransferase class I/classII large" evidence="4">
    <location>
        <begin position="31"/>
        <end position="386"/>
    </location>
</feature>
<dbReference type="EMBL" id="LAZR01001279">
    <property type="protein sequence ID" value="KKN47381.1"/>
    <property type="molecule type" value="Genomic_DNA"/>
</dbReference>
<organism evidence="5">
    <name type="scientific">marine sediment metagenome</name>
    <dbReference type="NCBI Taxonomy" id="412755"/>
    <lineage>
        <taxon>unclassified sequences</taxon>
        <taxon>metagenomes</taxon>
        <taxon>ecological metagenomes</taxon>
    </lineage>
</organism>
<dbReference type="Pfam" id="PF00155">
    <property type="entry name" value="Aminotran_1_2"/>
    <property type="match status" value="1"/>
</dbReference>
<comment type="caution">
    <text evidence="5">The sequence shown here is derived from an EMBL/GenBank/DDBJ whole genome shotgun (WGS) entry which is preliminary data.</text>
</comment>
<name>A0A0F9TEA7_9ZZZZ</name>
<proteinExistence type="predicted"/>
<evidence type="ECO:0000256" key="3">
    <source>
        <dbReference type="ARBA" id="ARBA00022679"/>
    </source>
</evidence>
<keyword evidence="3" id="KW-0808">Transferase</keyword>
<dbReference type="InterPro" id="IPR004839">
    <property type="entry name" value="Aminotransferase_I/II_large"/>
</dbReference>
<evidence type="ECO:0000313" key="5">
    <source>
        <dbReference type="EMBL" id="KKN47381.1"/>
    </source>
</evidence>
<dbReference type="GO" id="GO:0030170">
    <property type="term" value="F:pyridoxal phosphate binding"/>
    <property type="evidence" value="ECO:0007669"/>
    <property type="project" value="InterPro"/>
</dbReference>
<evidence type="ECO:0000259" key="4">
    <source>
        <dbReference type="Pfam" id="PF00155"/>
    </source>
</evidence>
<dbReference type="InterPro" id="IPR015422">
    <property type="entry name" value="PyrdxlP-dep_Trfase_small"/>
</dbReference>
<dbReference type="PANTHER" id="PTHR42832:SF3">
    <property type="entry name" value="L-GLUTAMINE--4-(METHYLSULFANYL)-2-OXOBUTANOATE AMINOTRANSFERASE"/>
    <property type="match status" value="1"/>
</dbReference>
<dbReference type="InterPro" id="IPR015421">
    <property type="entry name" value="PyrdxlP-dep_Trfase_major"/>
</dbReference>
<dbReference type="GO" id="GO:0008483">
    <property type="term" value="F:transaminase activity"/>
    <property type="evidence" value="ECO:0007669"/>
    <property type="project" value="UniProtKB-KW"/>
</dbReference>
<dbReference type="Gene3D" id="3.40.640.10">
    <property type="entry name" value="Type I PLP-dependent aspartate aminotransferase-like (Major domain)"/>
    <property type="match status" value="1"/>
</dbReference>
<dbReference type="CDD" id="cd00609">
    <property type="entry name" value="AAT_like"/>
    <property type="match status" value="1"/>
</dbReference>
<keyword evidence="2" id="KW-0032">Aminotransferase</keyword>
<evidence type="ECO:0000256" key="1">
    <source>
        <dbReference type="ARBA" id="ARBA00001933"/>
    </source>
</evidence>
<dbReference type="InterPro" id="IPR015424">
    <property type="entry name" value="PyrdxlP-dep_Trfase"/>
</dbReference>